<dbReference type="PROSITE" id="PS51257">
    <property type="entry name" value="PROKAR_LIPOPROTEIN"/>
    <property type="match status" value="1"/>
</dbReference>
<dbReference type="Proteomes" id="UP001245285">
    <property type="component" value="Unassembled WGS sequence"/>
</dbReference>
<evidence type="ECO:0000313" key="1">
    <source>
        <dbReference type="EMBL" id="MDT0645618.1"/>
    </source>
</evidence>
<keyword evidence="2" id="KW-1185">Reference proteome</keyword>
<proteinExistence type="predicted"/>
<dbReference type="RefSeq" id="WP_311493809.1">
    <property type="nucleotide sequence ID" value="NZ_JAVRHO010000003.1"/>
</dbReference>
<dbReference type="EMBL" id="JAVRHO010000003">
    <property type="protein sequence ID" value="MDT0645618.1"/>
    <property type="molecule type" value="Genomic_DNA"/>
</dbReference>
<sequence>MKNTFFILMLFIGVAITGCEPMDDINEEIDENISNVEGSLDYTLEEEDYGFLDLPEEQYEFDTEEDARALIPVLLSNRLPALGGNSSVNVSYNVFAPIDPQVYTVSAEDYEAAGLSDGYLGNISQIQSFLQYQFPRAEAGDHVELTYDAVANEISYTLNADDFDFIEDELGADYPEPTSSAAQFGNFDRREGNEAYWSNEMILEAIDAVLLENLEGIEGQTYNVSYDIYDGSAGTESMSVRFDGNSYVQSGASAYELVNADYALVAEELAEEYPGPAENTGNFNSFTVDSGSSNFWTEEMLLEAINIVLMDEFPSAEEGAQFAVTYAAYDGSGVSSQGMAVVLQDGQYVIDLEGSVSTVETTDVFAYTNGTWSMPLTLDSEDYTTMGQTYPNFDDEGEAYQMISVFLGLEYPYAREGEMRSVAYDFYSGSTSTRYTLFVFEDGEWNAIPRTLEQTLQFSHNGSEWEPDNTIRYTLVASDYEYIAAEFAAVSGYEAAASNLAQYGNFNLNNWDDEMILEALKVFLNDFDPSAEVGQKYILSYEVYPGYIMTQMRLIKDESGAWVINE</sequence>
<evidence type="ECO:0000313" key="2">
    <source>
        <dbReference type="Proteomes" id="UP001245285"/>
    </source>
</evidence>
<gene>
    <name evidence="1" type="ORF">RM545_02855</name>
</gene>
<organism evidence="1 2">
    <name type="scientific">Autumnicola lenta</name>
    <dbReference type="NCBI Taxonomy" id="3075593"/>
    <lineage>
        <taxon>Bacteria</taxon>
        <taxon>Pseudomonadati</taxon>
        <taxon>Bacteroidota</taxon>
        <taxon>Flavobacteriia</taxon>
        <taxon>Flavobacteriales</taxon>
        <taxon>Flavobacteriaceae</taxon>
        <taxon>Autumnicola</taxon>
    </lineage>
</organism>
<comment type="caution">
    <text evidence="1">The sequence shown here is derived from an EMBL/GenBank/DDBJ whole genome shotgun (WGS) entry which is preliminary data.</text>
</comment>
<reference evidence="1 2" key="1">
    <citation type="submission" date="2023-09" db="EMBL/GenBank/DDBJ databases">
        <authorList>
            <person name="Rey-Velasco X."/>
        </authorList>
    </citation>
    <scope>NUCLEOTIDE SEQUENCE [LARGE SCALE GENOMIC DNA]</scope>
    <source>
        <strain evidence="1 2">F260</strain>
    </source>
</reference>
<protein>
    <submittedName>
        <fullName evidence="1">Uncharacterized protein</fullName>
    </submittedName>
</protein>
<name>A0ABU3CGY8_9FLAO</name>
<accession>A0ABU3CGY8</accession>